<dbReference type="InterPro" id="IPR036236">
    <property type="entry name" value="Znf_C2H2_sf"/>
</dbReference>
<keyword evidence="3" id="KW-0677">Repeat</keyword>
<dbReference type="RefSeq" id="XP_030833410.1">
    <property type="nucleotide sequence ID" value="XM_030977550.1"/>
</dbReference>
<dbReference type="OrthoDB" id="8856548at2759"/>
<feature type="compositionally biased region" description="Acidic residues" evidence="8">
    <location>
        <begin position="436"/>
        <end position="454"/>
    </location>
</feature>
<feature type="compositionally biased region" description="Low complexity" evidence="8">
    <location>
        <begin position="168"/>
        <end position="179"/>
    </location>
</feature>
<feature type="domain" description="C2H2-type" evidence="9">
    <location>
        <begin position="669"/>
        <end position="697"/>
    </location>
</feature>
<feature type="region of interest" description="Disordered" evidence="8">
    <location>
        <begin position="519"/>
        <end position="544"/>
    </location>
</feature>
<feature type="region of interest" description="Disordered" evidence="8">
    <location>
        <begin position="1"/>
        <end position="35"/>
    </location>
</feature>
<evidence type="ECO:0000256" key="2">
    <source>
        <dbReference type="ARBA" id="ARBA00022723"/>
    </source>
</evidence>
<keyword evidence="5" id="KW-0862">Zinc</keyword>
<dbReference type="GO" id="GO:0008270">
    <property type="term" value="F:zinc ion binding"/>
    <property type="evidence" value="ECO:0007669"/>
    <property type="project" value="UniProtKB-KW"/>
</dbReference>
<dbReference type="GO" id="GO:0005694">
    <property type="term" value="C:chromosome"/>
    <property type="evidence" value="ECO:0000318"/>
    <property type="project" value="GO_Central"/>
</dbReference>
<protein>
    <recommendedName>
        <fullName evidence="9">C2H2-type domain-containing protein</fullName>
    </recommendedName>
</protein>
<dbReference type="FunFam" id="3.30.160.60:FF:004568">
    <property type="match status" value="1"/>
</dbReference>
<feature type="domain" description="C2H2-type" evidence="9">
    <location>
        <begin position="862"/>
        <end position="885"/>
    </location>
</feature>
<evidence type="ECO:0000313" key="11">
    <source>
        <dbReference type="Proteomes" id="UP000007110"/>
    </source>
</evidence>
<organism evidence="10 11">
    <name type="scientific">Strongylocentrotus purpuratus</name>
    <name type="common">Purple sea urchin</name>
    <dbReference type="NCBI Taxonomy" id="7668"/>
    <lineage>
        <taxon>Eukaryota</taxon>
        <taxon>Metazoa</taxon>
        <taxon>Echinodermata</taxon>
        <taxon>Eleutherozoa</taxon>
        <taxon>Echinozoa</taxon>
        <taxon>Echinoidea</taxon>
        <taxon>Euechinoidea</taxon>
        <taxon>Echinacea</taxon>
        <taxon>Camarodonta</taxon>
        <taxon>Echinidea</taxon>
        <taxon>Strongylocentrotidae</taxon>
        <taxon>Strongylocentrotus</taxon>
    </lineage>
</organism>
<keyword evidence="6" id="KW-0539">Nucleus</keyword>
<dbReference type="KEGG" id="spu:582522"/>
<dbReference type="Gene3D" id="3.30.160.60">
    <property type="entry name" value="Classic Zinc Finger"/>
    <property type="match status" value="5"/>
</dbReference>
<dbReference type="InterPro" id="IPR050888">
    <property type="entry name" value="ZnF_C2H2-type_TF"/>
</dbReference>
<dbReference type="CDD" id="cd10534">
    <property type="entry name" value="PR-SET_PRDM-like"/>
    <property type="match status" value="1"/>
</dbReference>
<evidence type="ECO:0000256" key="4">
    <source>
        <dbReference type="ARBA" id="ARBA00022771"/>
    </source>
</evidence>
<evidence type="ECO:0000256" key="7">
    <source>
        <dbReference type="PROSITE-ProRule" id="PRU00042"/>
    </source>
</evidence>
<dbReference type="AlphaFoldDB" id="A0A7M7N9Q8"/>
<dbReference type="PROSITE" id="PS00028">
    <property type="entry name" value="ZINC_FINGER_C2H2_1"/>
    <property type="match status" value="9"/>
</dbReference>
<dbReference type="FunFam" id="3.30.160.60:FF:003806">
    <property type="match status" value="2"/>
</dbReference>
<dbReference type="SUPFAM" id="SSF57667">
    <property type="entry name" value="beta-beta-alpha zinc fingers"/>
    <property type="match status" value="4"/>
</dbReference>
<evidence type="ECO:0000256" key="6">
    <source>
        <dbReference type="ARBA" id="ARBA00023242"/>
    </source>
</evidence>
<dbReference type="InterPro" id="IPR013087">
    <property type="entry name" value="Znf_C2H2_type"/>
</dbReference>
<dbReference type="InterPro" id="IPR001214">
    <property type="entry name" value="SET_dom"/>
</dbReference>
<keyword evidence="2" id="KW-0479">Metal-binding</keyword>
<name>A0A7M7N9Q8_STRPU</name>
<comment type="subcellular location">
    <subcellularLocation>
        <location evidence="1">Nucleus</location>
    </subcellularLocation>
</comment>
<feature type="domain" description="C2H2-type" evidence="9">
    <location>
        <begin position="720"/>
        <end position="747"/>
    </location>
</feature>
<reference evidence="10" key="2">
    <citation type="submission" date="2021-01" db="UniProtKB">
        <authorList>
            <consortium name="EnsemblMetazoa"/>
        </authorList>
    </citation>
    <scope>IDENTIFICATION</scope>
</reference>
<evidence type="ECO:0000259" key="9">
    <source>
        <dbReference type="PROSITE" id="PS50157"/>
    </source>
</evidence>
<dbReference type="GO" id="GO:0006357">
    <property type="term" value="P:regulation of transcription by RNA polymerase II"/>
    <property type="evidence" value="ECO:0000318"/>
    <property type="project" value="GO_Central"/>
</dbReference>
<feature type="domain" description="C2H2-type" evidence="9">
    <location>
        <begin position="551"/>
        <end position="578"/>
    </location>
</feature>
<feature type="compositionally biased region" description="Acidic residues" evidence="8">
    <location>
        <begin position="526"/>
        <end position="541"/>
    </location>
</feature>
<evidence type="ECO:0000256" key="1">
    <source>
        <dbReference type="ARBA" id="ARBA00004123"/>
    </source>
</evidence>
<dbReference type="Pfam" id="PF21549">
    <property type="entry name" value="PRDM2_PR"/>
    <property type="match status" value="1"/>
</dbReference>
<feature type="compositionally biased region" description="Polar residues" evidence="8">
    <location>
        <begin position="475"/>
        <end position="485"/>
    </location>
</feature>
<keyword evidence="4 7" id="KW-0863">Zinc-finger</keyword>
<dbReference type="PROSITE" id="PS50157">
    <property type="entry name" value="ZINC_FINGER_C2H2_2"/>
    <property type="match status" value="8"/>
</dbReference>
<dbReference type="InterPro" id="IPR046341">
    <property type="entry name" value="SET_dom_sf"/>
</dbReference>
<proteinExistence type="predicted"/>
<feature type="compositionally biased region" description="Basic residues" evidence="8">
    <location>
        <begin position="1"/>
        <end position="11"/>
    </location>
</feature>
<feature type="region of interest" description="Disordered" evidence="8">
    <location>
        <begin position="165"/>
        <end position="196"/>
    </location>
</feature>
<dbReference type="EnsemblMetazoa" id="XM_030977550">
    <property type="protein sequence ID" value="XP_030833410"/>
    <property type="gene ID" value="LOC582522"/>
</dbReference>
<keyword evidence="11" id="KW-1185">Reference proteome</keyword>
<sequence>MEPHHKGHPSHGRPSSSQDYRYPPASTHHFPAGPGPSFQHAYAASLIAAGHPEQQQQAAMLHQRDVITRLPPRIDNRIYQQADSLAVIPGNVDPLDHQRSDAFKKQALTANPYFYHPNFAVASSAVDHLQSSLGVTKECPPNLVIGSAIAMDNAPLDHSHMVSNMDMASSTSSPSTCASLQPPNNPEATGEPSANVDPMMRKEAVIAGSVKEPSAFETAELRRLKYAPKANSLIQTLLRKGGQPPDGLSYDQYSEDPNDVRVIATRSIEPGQVYGPLKGNVKTLDCLHNTQAWELCLDGMVAAYIAPTPRKEWMGYVRNAHFLEEYNLEAGQVYGRIHFTVIRRIEPGAELKVFYSDVYRENCGFMYDLAALNYNKDTDSFSCTMCNVKIDNSKSMVRHYKVTHPDDGLQEEKALPLKVAERLKLLNAQCKLPPQYEEEEEEEEDEETQEDNTEATEKNNDGQDPTPPVQKEPSTKNVQRVQVNHSAKRKIQDDGDSQRFICPTCGKNFPTHGRLVMHESFHGGDDEADNDSEEDDLDDNGADYRDDGDGLKCPICGFTFDNEHKFKVHKKKHKTHRFMCKQCGNLYTRKTYMYRHQRELHGGVYIRARRNVNAFMQNYTAGKAPQEKTITGKESAKKNAANRCNICNYVASSQGLLGEHMAQHRDKPYGCEKCGCMYAGRSKLYKHLRLKHGASQERFLTPQRRENILKYLAEQTVQGIRCKECGFTCRDEKSLQEHKQTHKYPRRASDPQALRDVECCEMCGFKTADEERFTEHISKHVTYPHGCRKCGNTYMTKKSLLRHHQEKHQDQYLDNKEIDRSIGRRATLTHARHKNACPKCAFYTPQKAVLQKHISKHRRFPYGCIECGIVYTRNSTLRRHQRAKHLHLFIGEVAQPNKDEISGLLESVTSPENLQVQGNTCPRCGFQTPDKNFLTDHVILHLTHPHGCNVCGNVYTKRKFMVRHRREKHPEALVGDGDVAPEEGDKGSASDMGGVEDGSEDDGSISGEDHSGEGDREGNDYYGRGDGIDGEEEEEEAEMEGGEEYSDESEGEYDDDDDNEEDIEDEV</sequence>
<dbReference type="GO" id="GO:0005634">
    <property type="term" value="C:nucleus"/>
    <property type="evidence" value="ECO:0007669"/>
    <property type="project" value="UniProtKB-SubCell"/>
</dbReference>
<evidence type="ECO:0000313" key="10">
    <source>
        <dbReference type="EnsemblMetazoa" id="XP_030833410"/>
    </source>
</evidence>
<feature type="domain" description="C2H2-type" evidence="9">
    <location>
        <begin position="946"/>
        <end position="969"/>
    </location>
</feature>
<dbReference type="Gene3D" id="2.170.270.10">
    <property type="entry name" value="SET domain"/>
    <property type="match status" value="1"/>
</dbReference>
<dbReference type="Proteomes" id="UP000007110">
    <property type="component" value="Unassembled WGS sequence"/>
</dbReference>
<feature type="domain" description="C2H2-type" evidence="9">
    <location>
        <begin position="578"/>
        <end position="603"/>
    </location>
</feature>
<evidence type="ECO:0000256" key="5">
    <source>
        <dbReference type="ARBA" id="ARBA00022833"/>
    </source>
</evidence>
<evidence type="ECO:0000256" key="8">
    <source>
        <dbReference type="SAM" id="MobiDB-lite"/>
    </source>
</evidence>
<accession>A0A7M7N9Q8</accession>
<dbReference type="GeneID" id="582522"/>
<feature type="compositionally biased region" description="Basic and acidic residues" evidence="8">
    <location>
        <begin position="1007"/>
        <end position="1019"/>
    </location>
</feature>
<dbReference type="Pfam" id="PF00096">
    <property type="entry name" value="zf-C2H2"/>
    <property type="match status" value="2"/>
</dbReference>
<feature type="domain" description="C2H2-type" evidence="9">
    <location>
        <begin position="500"/>
        <end position="527"/>
    </location>
</feature>
<feature type="region of interest" description="Disordered" evidence="8">
    <location>
        <begin position="432"/>
        <end position="495"/>
    </location>
</feature>
<feature type="domain" description="C2H2-type" evidence="9">
    <location>
        <begin position="785"/>
        <end position="813"/>
    </location>
</feature>
<feature type="compositionally biased region" description="Acidic residues" evidence="8">
    <location>
        <begin position="1028"/>
        <end position="1067"/>
    </location>
</feature>
<dbReference type="GO" id="GO:0043035">
    <property type="term" value="F:chromatin insulator sequence binding"/>
    <property type="evidence" value="ECO:0000318"/>
    <property type="project" value="GO_Central"/>
</dbReference>
<reference evidence="11" key="1">
    <citation type="submission" date="2015-02" db="EMBL/GenBank/DDBJ databases">
        <title>Genome sequencing for Strongylocentrotus purpuratus.</title>
        <authorList>
            <person name="Murali S."/>
            <person name="Liu Y."/>
            <person name="Vee V."/>
            <person name="English A."/>
            <person name="Wang M."/>
            <person name="Skinner E."/>
            <person name="Han Y."/>
            <person name="Muzny D.M."/>
            <person name="Worley K.C."/>
            <person name="Gibbs R.A."/>
        </authorList>
    </citation>
    <scope>NUCLEOTIDE SEQUENCE</scope>
</reference>
<evidence type="ECO:0000256" key="3">
    <source>
        <dbReference type="ARBA" id="ARBA00022737"/>
    </source>
</evidence>
<feature type="region of interest" description="Disordered" evidence="8">
    <location>
        <begin position="967"/>
        <end position="1067"/>
    </location>
</feature>
<dbReference type="PANTHER" id="PTHR24406">
    <property type="entry name" value="TRANSCRIPTIONAL REPRESSOR CTCFL-RELATED"/>
    <property type="match status" value="1"/>
</dbReference>
<dbReference type="InParanoid" id="A0A7M7N9Q8"/>
<dbReference type="SMART" id="SM00355">
    <property type="entry name" value="ZnF_C2H2"/>
    <property type="match status" value="13"/>
</dbReference>
<dbReference type="OMA" id="ANRCNIC"/>